<sequence length="45" mass="5054">MRKIVESRDKGDRLKVRLLPLSLSLAAGQITGKQSDQMARFGRIL</sequence>
<dbReference type="Proteomes" id="UP000046176">
    <property type="component" value="Unassembled WGS sequence"/>
</dbReference>
<dbReference type="Proteomes" id="UP000039660">
    <property type="component" value="Unassembled WGS sequence"/>
</dbReference>
<gene>
    <name evidence="1" type="ORF">NGAL_HAMBI1145_59020</name>
    <name evidence="2" type="ORF">NGAL_HAMBI1189_12560</name>
</gene>
<reference evidence="3 4" key="1">
    <citation type="submission" date="2014-08" db="EMBL/GenBank/DDBJ databases">
        <authorList>
            <person name="Chen Y.-H."/>
        </authorList>
    </citation>
    <scope>NUCLEOTIDE SEQUENCE [LARGE SCALE GENOMIC DNA]</scope>
</reference>
<dbReference type="AlphaFoldDB" id="A0A0T7G2A6"/>
<dbReference type="EMBL" id="CCRK01000002">
    <property type="protein sequence ID" value="CDZ46140.1"/>
    <property type="molecule type" value="Genomic_DNA"/>
</dbReference>
<evidence type="ECO:0000313" key="1">
    <source>
        <dbReference type="EMBL" id="CDZ41455.1"/>
    </source>
</evidence>
<evidence type="ECO:0000313" key="4">
    <source>
        <dbReference type="Proteomes" id="UP000046176"/>
    </source>
</evidence>
<name>A0A0T7G2A6_NEOGA</name>
<accession>A0A0T7G2A6</accession>
<evidence type="ECO:0000313" key="2">
    <source>
        <dbReference type="EMBL" id="CDZ46140.1"/>
    </source>
</evidence>
<protein>
    <submittedName>
        <fullName evidence="1">Uncharacterized protein</fullName>
    </submittedName>
</protein>
<organism evidence="1 4">
    <name type="scientific">Neorhizobium galegae bv. officinalis</name>
    <dbReference type="NCBI Taxonomy" id="323656"/>
    <lineage>
        <taxon>Bacteria</taxon>
        <taxon>Pseudomonadati</taxon>
        <taxon>Pseudomonadota</taxon>
        <taxon>Alphaproteobacteria</taxon>
        <taxon>Hyphomicrobiales</taxon>
        <taxon>Rhizobiaceae</taxon>
        <taxon>Rhizobium/Agrobacterium group</taxon>
        <taxon>Neorhizobium</taxon>
    </lineage>
</organism>
<proteinExistence type="predicted"/>
<evidence type="ECO:0000313" key="3">
    <source>
        <dbReference type="Proteomes" id="UP000039660"/>
    </source>
</evidence>
<dbReference type="EMBL" id="CCRH01000033">
    <property type="protein sequence ID" value="CDZ41455.1"/>
    <property type="molecule type" value="Genomic_DNA"/>
</dbReference>